<dbReference type="SUPFAM" id="SSF56112">
    <property type="entry name" value="Protein kinase-like (PK-like)"/>
    <property type="match status" value="1"/>
</dbReference>
<comment type="caution">
    <text evidence="3">The sequence shown here is derived from an EMBL/GenBank/DDBJ whole genome shotgun (WGS) entry which is preliminary data.</text>
</comment>
<reference evidence="3" key="1">
    <citation type="journal article" date="2015" name="Antonie Van Leeuwenhoek">
        <title>Comparative 16S rRNA signatures and multilocus sequence analysis for the genus Salinicola and description of Salinicola acroporae sp. nov., isolated from coral Acropora digitifera.</title>
        <authorList>
            <person name="Lepcha R.T."/>
            <person name="Poddar A."/>
            <person name="Schumann P."/>
            <person name="Das S.K."/>
        </authorList>
    </citation>
    <scope>NUCLEOTIDE SEQUENCE</scope>
    <source>
        <strain evidence="3">S4-41</strain>
    </source>
</reference>
<dbReference type="PIRSF" id="PIRSF006221">
    <property type="entry name" value="Ketosamine-3-kinase"/>
    <property type="match status" value="1"/>
</dbReference>
<dbReference type="PANTHER" id="PTHR12149">
    <property type="entry name" value="FRUCTOSAMINE 3 KINASE-RELATED PROTEIN"/>
    <property type="match status" value="1"/>
</dbReference>
<sequence length="281" mass="30608">MTRVLRQRLAALEMPVDGAAITPLSGGDSGAGLWRVDGATPFIVKRDTPERVAGEADGLRALGAVCRKLIVPEVLAEDGDLLIMQALESTGKRDGAALGEGLRQLHRDSRDADAGHGWSRDNACGLTPQPNAPLADGRAFQRDRRLLPLMRGCHERDVLDAALAGRVERAADSLERWLEQAPSSLVHGDLWSGNVLFTPQGPAIIDPAVYRHYPDVDVAMLTLFGGPGDAFFEAYWDGDRPADWERREALFQLYPLLNHLYLFGGTYRHGVARAADRILAG</sequence>
<dbReference type="Proteomes" id="UP001162135">
    <property type="component" value="Unassembled WGS sequence"/>
</dbReference>
<dbReference type="InterPro" id="IPR011009">
    <property type="entry name" value="Kinase-like_dom_sf"/>
</dbReference>
<evidence type="ECO:0000313" key="4">
    <source>
        <dbReference type="Proteomes" id="UP001162135"/>
    </source>
</evidence>
<name>A0ABT6I3X0_9GAMM</name>
<evidence type="ECO:0000256" key="2">
    <source>
        <dbReference type="PIRNR" id="PIRNR006221"/>
    </source>
</evidence>
<protein>
    <submittedName>
        <fullName evidence="3">Aminoglycoside phosphotransferase</fullName>
    </submittedName>
</protein>
<gene>
    <name evidence="3" type="ORF">CUR86_06910</name>
</gene>
<dbReference type="Pfam" id="PF03881">
    <property type="entry name" value="Fructosamin_kin"/>
    <property type="match status" value="1"/>
</dbReference>
<comment type="similarity">
    <text evidence="1 2">Belongs to the fructosamine kinase family.</text>
</comment>
<proteinExistence type="inferred from homology"/>
<keyword evidence="2" id="KW-0808">Transferase</keyword>
<dbReference type="PANTHER" id="PTHR12149:SF8">
    <property type="entry name" value="PROTEIN-RIBULOSAMINE 3-KINASE"/>
    <property type="match status" value="1"/>
</dbReference>
<dbReference type="Gene3D" id="3.30.200.20">
    <property type="entry name" value="Phosphorylase Kinase, domain 1"/>
    <property type="match status" value="1"/>
</dbReference>
<evidence type="ECO:0000256" key="1">
    <source>
        <dbReference type="ARBA" id="ARBA00009460"/>
    </source>
</evidence>
<dbReference type="Gene3D" id="3.90.1200.10">
    <property type="match status" value="1"/>
</dbReference>
<reference evidence="3" key="2">
    <citation type="submission" date="2017-11" db="EMBL/GenBank/DDBJ databases">
        <authorList>
            <person name="Das S.K."/>
        </authorList>
    </citation>
    <scope>NUCLEOTIDE SEQUENCE</scope>
    <source>
        <strain evidence="3">S4-41</strain>
    </source>
</reference>
<dbReference type="EMBL" id="PGFS01000001">
    <property type="protein sequence ID" value="MDH4572217.1"/>
    <property type="molecule type" value="Genomic_DNA"/>
</dbReference>
<dbReference type="InterPro" id="IPR016477">
    <property type="entry name" value="Fructo-/Ketosamine-3-kinase"/>
</dbReference>
<accession>A0ABT6I3X0</accession>
<dbReference type="RefSeq" id="WP_110715910.1">
    <property type="nucleotide sequence ID" value="NZ_PGFS01000001.1"/>
</dbReference>
<organism evidence="3 4">
    <name type="scientific">Salinicola acroporae</name>
    <dbReference type="NCBI Taxonomy" id="1541440"/>
    <lineage>
        <taxon>Bacteria</taxon>
        <taxon>Pseudomonadati</taxon>
        <taxon>Pseudomonadota</taxon>
        <taxon>Gammaproteobacteria</taxon>
        <taxon>Oceanospirillales</taxon>
        <taxon>Halomonadaceae</taxon>
        <taxon>Salinicola</taxon>
    </lineage>
</organism>
<keyword evidence="4" id="KW-1185">Reference proteome</keyword>
<keyword evidence="2" id="KW-0418">Kinase</keyword>
<evidence type="ECO:0000313" key="3">
    <source>
        <dbReference type="EMBL" id="MDH4572217.1"/>
    </source>
</evidence>